<name>A0A8C4RUW1_ERPCA</name>
<evidence type="ECO:0000256" key="4">
    <source>
        <dbReference type="ARBA" id="ARBA00022525"/>
    </source>
</evidence>
<evidence type="ECO:0000256" key="3">
    <source>
        <dbReference type="ARBA" id="ARBA00006656"/>
    </source>
</evidence>
<comment type="subcellular location">
    <subcellularLocation>
        <location evidence="2">Secreted</location>
    </subcellularLocation>
</comment>
<reference evidence="14" key="3">
    <citation type="submission" date="2025-09" db="UniProtKB">
        <authorList>
            <consortium name="Ensembl"/>
        </authorList>
    </citation>
    <scope>IDENTIFICATION</scope>
</reference>
<dbReference type="InterPro" id="IPR001839">
    <property type="entry name" value="TGF-b_C"/>
</dbReference>
<reference evidence="14" key="2">
    <citation type="submission" date="2025-08" db="UniProtKB">
        <authorList>
            <consortium name="Ensembl"/>
        </authorList>
    </citation>
    <scope>IDENTIFICATION</scope>
</reference>
<dbReference type="GO" id="GO:0005615">
    <property type="term" value="C:extracellular space"/>
    <property type="evidence" value="ECO:0007669"/>
    <property type="project" value="TreeGrafter"/>
</dbReference>
<evidence type="ECO:0000256" key="7">
    <source>
        <dbReference type="ARBA" id="ARBA00023030"/>
    </source>
</evidence>
<dbReference type="PANTHER" id="PTHR11848:SF6">
    <property type="entry name" value="INHIBIN BETA E CHAIN"/>
    <property type="match status" value="1"/>
</dbReference>
<evidence type="ECO:0000256" key="1">
    <source>
        <dbReference type="ARBA" id="ARBA00002588"/>
    </source>
</evidence>
<dbReference type="OrthoDB" id="6516235at2759"/>
<evidence type="ECO:0000256" key="2">
    <source>
        <dbReference type="ARBA" id="ARBA00004613"/>
    </source>
</evidence>
<feature type="domain" description="TGF-beta family profile" evidence="13">
    <location>
        <begin position="248"/>
        <end position="365"/>
    </location>
</feature>
<keyword evidence="15" id="KW-1185">Reference proteome</keyword>
<keyword evidence="9" id="KW-0325">Glycoprotein</keyword>
<keyword evidence="6 12" id="KW-0732">Signal</keyword>
<feature type="signal peptide" evidence="12">
    <location>
        <begin position="1"/>
        <end position="25"/>
    </location>
</feature>
<sequence>MRTVLGWALAFLLLFLVLLFLGARGEPGGCASCGTTGLARGEQEQVLIEMAKQHILSKLHLSERPNITQPVPRATLINALRKLHAGRLRKDGTLELEKPASRLRERGYEMVSFADTDFSDTSKSGLAFQFSKEADANFQVLKSTLWLYFRSSETIKKKVTARLFLASTGSSNRTFISQKKFEVAQGSWHTFVVTQGVQAFFDRGDKRLQLEVECQGCQNLAVLGSQSEPSRQPFLVAQVRLREDGHNIRKRSLDCDANGSVCCKNDFYIKFRDIDWQDWIIAPEGYHMNYCMGQCPQHLAGSPGIASSFHAAVLNQLKANGIHTAVSSCCVPTQRRPLSMLYFDSTQNIVKTDIPDMIVEACGCT</sequence>
<dbReference type="SUPFAM" id="SSF57501">
    <property type="entry name" value="Cystine-knot cytokines"/>
    <property type="match status" value="1"/>
</dbReference>
<evidence type="ECO:0000256" key="12">
    <source>
        <dbReference type="SAM" id="SignalP"/>
    </source>
</evidence>
<dbReference type="AlphaFoldDB" id="A0A8C4RUW1"/>
<evidence type="ECO:0000256" key="9">
    <source>
        <dbReference type="ARBA" id="ARBA00023180"/>
    </source>
</evidence>
<feature type="chain" id="PRO_5034854322" evidence="12">
    <location>
        <begin position="26"/>
        <end position="365"/>
    </location>
</feature>
<organism evidence="14 15">
    <name type="scientific">Erpetoichthys calabaricus</name>
    <name type="common">Rope fish</name>
    <name type="synonym">Calamoichthys calabaricus</name>
    <dbReference type="NCBI Taxonomy" id="27687"/>
    <lineage>
        <taxon>Eukaryota</taxon>
        <taxon>Metazoa</taxon>
        <taxon>Chordata</taxon>
        <taxon>Craniata</taxon>
        <taxon>Vertebrata</taxon>
        <taxon>Euteleostomi</taxon>
        <taxon>Actinopterygii</taxon>
        <taxon>Polypteriformes</taxon>
        <taxon>Polypteridae</taxon>
        <taxon>Erpetoichthys</taxon>
    </lineage>
</organism>
<keyword evidence="8" id="KW-1015">Disulfide bond</keyword>
<evidence type="ECO:0000313" key="14">
    <source>
        <dbReference type="Ensembl" id="ENSECRP00000007164.1"/>
    </source>
</evidence>
<dbReference type="Gene3D" id="2.60.120.970">
    <property type="match status" value="1"/>
</dbReference>
<reference evidence="14" key="1">
    <citation type="submission" date="2021-06" db="EMBL/GenBank/DDBJ databases">
        <authorList>
            <consortium name="Wellcome Sanger Institute Data Sharing"/>
        </authorList>
    </citation>
    <scope>NUCLEOTIDE SEQUENCE [LARGE SCALE GENOMIC DNA]</scope>
</reference>
<keyword evidence="4" id="KW-0964">Secreted</keyword>
<keyword evidence="7 11" id="KW-0339">Growth factor</keyword>
<evidence type="ECO:0000256" key="5">
    <source>
        <dbReference type="ARBA" id="ARBA00022702"/>
    </source>
</evidence>
<dbReference type="CDD" id="cd19406">
    <property type="entry name" value="TGF_beta_INHBC_E"/>
    <property type="match status" value="1"/>
</dbReference>
<dbReference type="InterPro" id="IPR001111">
    <property type="entry name" value="TGF-b_propeptide"/>
</dbReference>
<dbReference type="InterPro" id="IPR029034">
    <property type="entry name" value="Cystine-knot_cytokine"/>
</dbReference>
<dbReference type="PROSITE" id="PS51362">
    <property type="entry name" value="TGF_BETA_2"/>
    <property type="match status" value="1"/>
</dbReference>
<dbReference type="Ensembl" id="ENSECRT00000007278.1">
    <property type="protein sequence ID" value="ENSECRP00000007164.1"/>
    <property type="gene ID" value="ENSECRG00000004776.1"/>
</dbReference>
<proteinExistence type="inferred from homology"/>
<dbReference type="InterPro" id="IPR015615">
    <property type="entry name" value="TGF-beta-rel"/>
</dbReference>
<evidence type="ECO:0000256" key="8">
    <source>
        <dbReference type="ARBA" id="ARBA00023157"/>
    </source>
</evidence>
<evidence type="ECO:0000256" key="11">
    <source>
        <dbReference type="RuleBase" id="RU000354"/>
    </source>
</evidence>
<dbReference type="PROSITE" id="PS00250">
    <property type="entry name" value="TGF_BETA_1"/>
    <property type="match status" value="1"/>
</dbReference>
<evidence type="ECO:0000256" key="10">
    <source>
        <dbReference type="ARBA" id="ARBA00026046"/>
    </source>
</evidence>
<keyword evidence="5" id="KW-0372">Hormone</keyword>
<dbReference type="FunFam" id="2.10.90.10:FF:000005">
    <property type="entry name" value="Inhibin beta A chain"/>
    <property type="match status" value="1"/>
</dbReference>
<dbReference type="InterPro" id="IPR001318">
    <property type="entry name" value="Inhibin_betaC"/>
</dbReference>
<dbReference type="InterPro" id="IPR017948">
    <property type="entry name" value="TGFb_CS"/>
</dbReference>
<comment type="function">
    <text evidence="1">Inhibins and activins inhibit and activate, respectively, the secretion of follitropin by the pituitary gland. Inhibins/activins are involved in regulating a number of diverse functions such as hypothalamic and pituitary hormone secretion, gonadal hormone secretion, germ cell development and maturation, erythroid differentiation, insulin secretion, nerve cell survival, embryonic axial development or bone growth, depending on their subunit composition. Inhibins appear to oppose the functions of activins.</text>
</comment>
<accession>A0A8C4RUW1</accession>
<dbReference type="Pfam" id="PF00019">
    <property type="entry name" value="TGF_beta"/>
    <property type="match status" value="1"/>
</dbReference>
<dbReference type="GO" id="GO:0005125">
    <property type="term" value="F:cytokine activity"/>
    <property type="evidence" value="ECO:0007669"/>
    <property type="project" value="TreeGrafter"/>
</dbReference>
<dbReference type="FunFam" id="2.60.120.970:FF:000028">
    <property type="entry name" value="Inhibin subunit beta C"/>
    <property type="match status" value="1"/>
</dbReference>
<dbReference type="GO" id="GO:0005179">
    <property type="term" value="F:hormone activity"/>
    <property type="evidence" value="ECO:0007669"/>
    <property type="project" value="UniProtKB-KW"/>
</dbReference>
<dbReference type="SMART" id="SM00204">
    <property type="entry name" value="TGFB"/>
    <property type="match status" value="1"/>
</dbReference>
<dbReference type="Pfam" id="PF00688">
    <property type="entry name" value="TGFb_propeptide"/>
    <property type="match status" value="1"/>
</dbReference>
<gene>
    <name evidence="14" type="primary">INHBC</name>
</gene>
<dbReference type="Gene3D" id="2.10.90.10">
    <property type="entry name" value="Cystine-knot cytokines"/>
    <property type="match status" value="1"/>
</dbReference>
<evidence type="ECO:0000313" key="15">
    <source>
        <dbReference type="Proteomes" id="UP000694620"/>
    </source>
</evidence>
<dbReference type="PRINTS" id="PR00672">
    <property type="entry name" value="INHIBINBC"/>
</dbReference>
<dbReference type="GO" id="GO:0008083">
    <property type="term" value="F:growth factor activity"/>
    <property type="evidence" value="ECO:0007669"/>
    <property type="project" value="UniProtKB-KW"/>
</dbReference>
<comment type="subunit">
    <text evidence="10">Homodimeric or heterodimeric through association with alpha and beta subunits, linked by one or more disulfide bonds. Inhibins are heterodimers of one alpha and one beta subunit. Activins are homo- or heterodimers of beta subunits only.</text>
</comment>
<evidence type="ECO:0000256" key="6">
    <source>
        <dbReference type="ARBA" id="ARBA00022729"/>
    </source>
</evidence>
<evidence type="ECO:0000259" key="13">
    <source>
        <dbReference type="PROSITE" id="PS51362"/>
    </source>
</evidence>
<dbReference type="GeneTree" id="ENSGT00940000160065"/>
<comment type="similarity">
    <text evidence="3 11">Belongs to the TGF-beta family.</text>
</comment>
<dbReference type="PANTHER" id="PTHR11848">
    <property type="entry name" value="TGF-BETA FAMILY"/>
    <property type="match status" value="1"/>
</dbReference>
<dbReference type="Proteomes" id="UP000694620">
    <property type="component" value="Chromosome 3"/>
</dbReference>
<protein>
    <submittedName>
        <fullName evidence="14">Inhibin subunit beta C</fullName>
    </submittedName>
</protein>